<reference evidence="3 5" key="1">
    <citation type="journal article" date="2021" name="Nat. Commun.">
        <title>Genetic determinants of endophytism in the Arabidopsis root mycobiome.</title>
        <authorList>
            <person name="Mesny F."/>
            <person name="Miyauchi S."/>
            <person name="Thiergart T."/>
            <person name="Pickel B."/>
            <person name="Atanasova L."/>
            <person name="Karlsson M."/>
            <person name="Huettel B."/>
            <person name="Barry K.W."/>
            <person name="Haridas S."/>
            <person name="Chen C."/>
            <person name="Bauer D."/>
            <person name="Andreopoulos W."/>
            <person name="Pangilinan J."/>
            <person name="LaButti K."/>
            <person name="Riley R."/>
            <person name="Lipzen A."/>
            <person name="Clum A."/>
            <person name="Drula E."/>
            <person name="Henrissat B."/>
            <person name="Kohler A."/>
            <person name="Grigoriev I.V."/>
            <person name="Martin F.M."/>
            <person name="Hacquard S."/>
        </authorList>
    </citation>
    <scope>NUCLEOTIDE SEQUENCE [LARGE SCALE GENOMIC DNA]</scope>
    <source>
        <strain evidence="3 5">MPI-CAGE-CH-0241</strain>
    </source>
</reference>
<name>A0A9P8VNC3_9HYPO</name>
<accession>A0A9P8VNC3</accession>
<protein>
    <submittedName>
        <fullName evidence="3">Uncharacterized protein</fullName>
    </submittedName>
</protein>
<dbReference type="Proteomes" id="UP000777438">
    <property type="component" value="Unassembled WGS sequence"/>
</dbReference>
<feature type="region of interest" description="Disordered" evidence="1">
    <location>
        <begin position="50"/>
        <end position="70"/>
    </location>
</feature>
<dbReference type="EMBL" id="JAGPYM010000134">
    <property type="protein sequence ID" value="KAH6866184.1"/>
    <property type="molecule type" value="Genomic_DNA"/>
</dbReference>
<evidence type="ECO:0000313" key="4">
    <source>
        <dbReference type="EMBL" id="KAH6871985.1"/>
    </source>
</evidence>
<sequence>RIFRTTTRFSSCPDNCTRVEDDLVTENCSQFEKKIGGACKDPKVVNFGQSKSRSQCMNHKDEGYSDRNTR</sequence>
<dbReference type="EMBL" id="JAGPYM010000141">
    <property type="protein sequence ID" value="KAH6866146.1"/>
    <property type="molecule type" value="Genomic_DNA"/>
</dbReference>
<comment type="caution">
    <text evidence="3">The sequence shown here is derived from an EMBL/GenBank/DDBJ whole genome shotgun (WGS) entry which is preliminary data.</text>
</comment>
<feature type="compositionally biased region" description="Basic and acidic residues" evidence="1">
    <location>
        <begin position="58"/>
        <end position="70"/>
    </location>
</feature>
<gene>
    <name evidence="4" type="ORF">B0T10DRAFT_416768</name>
    <name evidence="3" type="ORF">B0T10DRAFT_420263</name>
    <name evidence="2" type="ORF">B0T10DRAFT_420290</name>
</gene>
<evidence type="ECO:0000313" key="2">
    <source>
        <dbReference type="EMBL" id="KAH6866146.1"/>
    </source>
</evidence>
<dbReference type="OrthoDB" id="3510872at2759"/>
<feature type="non-terminal residue" evidence="3">
    <location>
        <position position="1"/>
    </location>
</feature>
<proteinExistence type="predicted"/>
<keyword evidence="5" id="KW-1185">Reference proteome</keyword>
<organism evidence="3 5">
    <name type="scientific">Thelonectria olida</name>
    <dbReference type="NCBI Taxonomy" id="1576542"/>
    <lineage>
        <taxon>Eukaryota</taxon>
        <taxon>Fungi</taxon>
        <taxon>Dikarya</taxon>
        <taxon>Ascomycota</taxon>
        <taxon>Pezizomycotina</taxon>
        <taxon>Sordariomycetes</taxon>
        <taxon>Hypocreomycetidae</taxon>
        <taxon>Hypocreales</taxon>
        <taxon>Nectriaceae</taxon>
        <taxon>Thelonectria</taxon>
    </lineage>
</organism>
<evidence type="ECO:0000313" key="3">
    <source>
        <dbReference type="EMBL" id="KAH6866184.1"/>
    </source>
</evidence>
<evidence type="ECO:0000256" key="1">
    <source>
        <dbReference type="SAM" id="MobiDB-lite"/>
    </source>
</evidence>
<dbReference type="EMBL" id="JAGPYM010000048">
    <property type="protein sequence ID" value="KAH6871985.1"/>
    <property type="molecule type" value="Genomic_DNA"/>
</dbReference>
<evidence type="ECO:0000313" key="5">
    <source>
        <dbReference type="Proteomes" id="UP000777438"/>
    </source>
</evidence>
<dbReference type="AlphaFoldDB" id="A0A9P8VNC3"/>